<dbReference type="InterPro" id="IPR013032">
    <property type="entry name" value="EGF-like_CS"/>
</dbReference>
<dbReference type="Gene3D" id="2.10.25.10">
    <property type="entry name" value="Laminin"/>
    <property type="match status" value="2"/>
</dbReference>
<name>A0A3P7P061_DIBLA</name>
<organism evidence="8 9">
    <name type="scientific">Dibothriocephalus latus</name>
    <name type="common">Fish tapeworm</name>
    <name type="synonym">Diphyllobothrium latum</name>
    <dbReference type="NCBI Taxonomy" id="60516"/>
    <lineage>
        <taxon>Eukaryota</taxon>
        <taxon>Metazoa</taxon>
        <taxon>Spiralia</taxon>
        <taxon>Lophotrochozoa</taxon>
        <taxon>Platyhelminthes</taxon>
        <taxon>Cestoda</taxon>
        <taxon>Eucestoda</taxon>
        <taxon>Diphyllobothriidea</taxon>
        <taxon>Diphyllobothriidae</taxon>
        <taxon>Dibothriocephalus</taxon>
    </lineage>
</organism>
<dbReference type="OrthoDB" id="6249379at2759"/>
<dbReference type="InterPro" id="IPR001881">
    <property type="entry name" value="EGF-like_Ca-bd_dom"/>
</dbReference>
<dbReference type="EMBL" id="UYRU01051030">
    <property type="protein sequence ID" value="VDN11236.1"/>
    <property type="molecule type" value="Genomic_DNA"/>
</dbReference>
<dbReference type="FunFam" id="2.10.25.10:FF:000143">
    <property type="entry name" value="Protein crumbs 1"/>
    <property type="match status" value="1"/>
</dbReference>
<keyword evidence="1 6" id="KW-0245">EGF-like domain</keyword>
<dbReference type="Proteomes" id="UP000281553">
    <property type="component" value="Unassembled WGS sequence"/>
</dbReference>
<feature type="disulfide bond" evidence="6">
    <location>
        <begin position="116"/>
        <end position="125"/>
    </location>
</feature>
<dbReference type="SMART" id="SM00179">
    <property type="entry name" value="EGF_CA"/>
    <property type="match status" value="2"/>
</dbReference>
<evidence type="ECO:0000256" key="1">
    <source>
        <dbReference type="ARBA" id="ARBA00022536"/>
    </source>
</evidence>
<evidence type="ECO:0000313" key="9">
    <source>
        <dbReference type="Proteomes" id="UP000281553"/>
    </source>
</evidence>
<proteinExistence type="predicted"/>
<dbReference type="InterPro" id="IPR051022">
    <property type="entry name" value="Notch_Cell-Fate_Det"/>
</dbReference>
<feature type="disulfide bond" evidence="6">
    <location>
        <begin position="51"/>
        <end position="60"/>
    </location>
</feature>
<dbReference type="InterPro" id="IPR000742">
    <property type="entry name" value="EGF"/>
</dbReference>
<feature type="domain" description="EGF-like" evidence="7">
    <location>
        <begin position="25"/>
        <end position="61"/>
    </location>
</feature>
<evidence type="ECO:0000256" key="2">
    <source>
        <dbReference type="ARBA" id="ARBA00022729"/>
    </source>
</evidence>
<evidence type="ECO:0000256" key="5">
    <source>
        <dbReference type="ARBA" id="ARBA00023180"/>
    </source>
</evidence>
<evidence type="ECO:0000259" key="7">
    <source>
        <dbReference type="PROSITE" id="PS50026"/>
    </source>
</evidence>
<reference evidence="8 9" key="1">
    <citation type="submission" date="2018-11" db="EMBL/GenBank/DDBJ databases">
        <authorList>
            <consortium name="Pathogen Informatics"/>
        </authorList>
    </citation>
    <scope>NUCLEOTIDE SEQUENCE [LARGE SCALE GENOMIC DNA]</scope>
</reference>
<dbReference type="CDD" id="cd00054">
    <property type="entry name" value="EGF_CA"/>
    <property type="match status" value="2"/>
</dbReference>
<keyword evidence="9" id="KW-1185">Reference proteome</keyword>
<keyword evidence="3" id="KW-0677">Repeat</keyword>
<evidence type="ECO:0000256" key="3">
    <source>
        <dbReference type="ARBA" id="ARBA00022737"/>
    </source>
</evidence>
<evidence type="ECO:0000256" key="4">
    <source>
        <dbReference type="ARBA" id="ARBA00023157"/>
    </source>
</evidence>
<dbReference type="PROSITE" id="PS00022">
    <property type="entry name" value="EGF_1"/>
    <property type="match status" value="2"/>
</dbReference>
<evidence type="ECO:0000313" key="8">
    <source>
        <dbReference type="EMBL" id="VDN11236.1"/>
    </source>
</evidence>
<dbReference type="FunFam" id="2.10.25.10:FF:000321">
    <property type="entry name" value="Protein delta homolog 1"/>
    <property type="match status" value="1"/>
</dbReference>
<dbReference type="PROSITE" id="PS50026">
    <property type="entry name" value="EGF_3"/>
    <property type="match status" value="2"/>
</dbReference>
<dbReference type="InterPro" id="IPR000152">
    <property type="entry name" value="EGF-type_Asp/Asn_hydroxyl_site"/>
</dbReference>
<keyword evidence="4 6" id="KW-1015">Disulfide bond</keyword>
<gene>
    <name evidence="8" type="ORF">DILT_LOCUS7067</name>
</gene>
<dbReference type="PROSITE" id="PS00010">
    <property type="entry name" value="ASX_HYDROXYL"/>
    <property type="match status" value="1"/>
</dbReference>
<keyword evidence="5" id="KW-0325">Glycoprotein</keyword>
<comment type="caution">
    <text evidence="6">Lacks conserved residue(s) required for the propagation of feature annotation.</text>
</comment>
<sequence>MTEFFLSHLYLRSVNFFKGPECEASYNPCGSNPCQNGGVCTPLGADFRCSCPPGWKGKVCNTPLSPCEAAEQNITGALLRGNTSKVVPITAKGNLSPVCNNRGVCEDRTNAYKCICVTGWTGVRCEERDVSGIQLFTVFLSLSRKH</sequence>
<dbReference type="SMART" id="SM00181">
    <property type="entry name" value="EGF"/>
    <property type="match status" value="2"/>
</dbReference>
<dbReference type="PRINTS" id="PR00010">
    <property type="entry name" value="EGFBLOOD"/>
</dbReference>
<protein>
    <recommendedName>
        <fullName evidence="7">EGF-like domain-containing protein</fullName>
    </recommendedName>
</protein>
<dbReference type="AlphaFoldDB" id="A0A3P7P061"/>
<dbReference type="PROSITE" id="PS01186">
    <property type="entry name" value="EGF_2"/>
    <property type="match status" value="2"/>
</dbReference>
<evidence type="ECO:0000256" key="6">
    <source>
        <dbReference type="PROSITE-ProRule" id="PRU00076"/>
    </source>
</evidence>
<keyword evidence="2" id="KW-0732">Signal</keyword>
<dbReference type="GO" id="GO:0005509">
    <property type="term" value="F:calcium ion binding"/>
    <property type="evidence" value="ECO:0007669"/>
    <property type="project" value="InterPro"/>
</dbReference>
<accession>A0A3P7P061</accession>
<dbReference type="SUPFAM" id="SSF57196">
    <property type="entry name" value="EGF/Laminin"/>
    <property type="match status" value="2"/>
</dbReference>
<dbReference type="PANTHER" id="PTHR24049">
    <property type="entry name" value="CRUMBS FAMILY MEMBER"/>
    <property type="match status" value="1"/>
</dbReference>
<dbReference type="Pfam" id="PF00008">
    <property type="entry name" value="EGF"/>
    <property type="match status" value="1"/>
</dbReference>
<dbReference type="Pfam" id="PF12661">
    <property type="entry name" value="hEGF"/>
    <property type="match status" value="1"/>
</dbReference>
<feature type="domain" description="EGF-like" evidence="7">
    <location>
        <begin position="90"/>
        <end position="126"/>
    </location>
</feature>